<gene>
    <name evidence="3" type="ORF">GFK26_32705</name>
</gene>
<keyword evidence="3" id="KW-0966">Cell projection</keyword>
<dbReference type="GO" id="GO:0016887">
    <property type="term" value="F:ATP hydrolysis activity"/>
    <property type="evidence" value="ECO:0007669"/>
    <property type="project" value="TreeGrafter"/>
</dbReference>
<reference evidence="3 4" key="1">
    <citation type="submission" date="2019-10" db="EMBL/GenBank/DDBJ databases">
        <title>Complete genome sequence of Variovorax paradoxus 5C-2.</title>
        <authorList>
            <person name="Gogoleva N.E."/>
            <person name="Balkin A.S."/>
        </authorList>
    </citation>
    <scope>NUCLEOTIDE SEQUENCE [LARGE SCALE GENOMIC DNA]</scope>
    <source>
        <strain evidence="3 4">5C-2</strain>
    </source>
</reference>
<dbReference type="PANTHER" id="PTHR43384">
    <property type="entry name" value="SEPTUM SITE-DETERMINING PROTEIN MIND HOMOLOG, CHLOROPLASTIC-RELATED"/>
    <property type="match status" value="1"/>
</dbReference>
<dbReference type="RefSeq" id="WP_153285631.1">
    <property type="nucleotide sequence ID" value="NZ_CP045644.1"/>
</dbReference>
<dbReference type="EMBL" id="CP045644">
    <property type="protein sequence ID" value="QFZ87202.1"/>
    <property type="molecule type" value="Genomic_DNA"/>
</dbReference>
<dbReference type="GO" id="GO:0051782">
    <property type="term" value="P:negative regulation of cell division"/>
    <property type="evidence" value="ECO:0007669"/>
    <property type="project" value="TreeGrafter"/>
</dbReference>
<dbReference type="PANTHER" id="PTHR43384:SF6">
    <property type="entry name" value="SEPTUM SITE-DETERMINING PROTEIN MIND HOMOLOG, CHLOROPLASTIC"/>
    <property type="match status" value="1"/>
</dbReference>
<evidence type="ECO:0000313" key="4">
    <source>
        <dbReference type="Proteomes" id="UP000326780"/>
    </source>
</evidence>
<evidence type="ECO:0000256" key="1">
    <source>
        <dbReference type="ARBA" id="ARBA00022741"/>
    </source>
</evidence>
<dbReference type="AlphaFoldDB" id="A0A5Q0MFK3"/>
<evidence type="ECO:0000313" key="3">
    <source>
        <dbReference type="EMBL" id="QFZ87202.1"/>
    </source>
</evidence>
<name>A0A5Q0MFK3_VARPD</name>
<evidence type="ECO:0000256" key="2">
    <source>
        <dbReference type="ARBA" id="ARBA00022840"/>
    </source>
</evidence>
<dbReference type="Gene3D" id="3.40.50.300">
    <property type="entry name" value="P-loop containing nucleotide triphosphate hydrolases"/>
    <property type="match status" value="1"/>
</dbReference>
<keyword evidence="3" id="KW-0282">Flagellum</keyword>
<sequence>MNAHVTDQADGLRRLLGQAPVRVIAVAGMGPGAGATTAAMSLGAALAQQGKDVLLLDEHHPKLRSVCDVWALSPRGTLADVASRRLRIDQAAASAVCGVQVLPASPGAIIDPRTLWPRGIVLVDAAFDDEGRLSPLAEGADELLLVLQPHPAAITSAYAGIKRLHRAHALKQLRFLLNGVADVGTAQQVMHNLAQAASRYLALSLLPVGWVRTDPWLADAARLRQTVLEAFPASAAAVDFRAIADDMGRWPWRTPARPAVFPQALAA</sequence>
<organism evidence="3 4">
    <name type="scientific">Variovorax paradoxus</name>
    <dbReference type="NCBI Taxonomy" id="34073"/>
    <lineage>
        <taxon>Bacteria</taxon>
        <taxon>Pseudomonadati</taxon>
        <taxon>Pseudomonadota</taxon>
        <taxon>Betaproteobacteria</taxon>
        <taxon>Burkholderiales</taxon>
        <taxon>Comamonadaceae</taxon>
        <taxon>Variovorax</taxon>
    </lineage>
</organism>
<dbReference type="GO" id="GO:0005524">
    <property type="term" value="F:ATP binding"/>
    <property type="evidence" value="ECO:0007669"/>
    <property type="project" value="UniProtKB-KW"/>
</dbReference>
<dbReference type="GO" id="GO:0005829">
    <property type="term" value="C:cytosol"/>
    <property type="evidence" value="ECO:0007669"/>
    <property type="project" value="TreeGrafter"/>
</dbReference>
<dbReference type="SUPFAM" id="SSF52540">
    <property type="entry name" value="P-loop containing nucleoside triphosphate hydrolases"/>
    <property type="match status" value="1"/>
</dbReference>
<keyword evidence="2" id="KW-0067">ATP-binding</keyword>
<dbReference type="Proteomes" id="UP000326780">
    <property type="component" value="Chromosome"/>
</dbReference>
<dbReference type="GO" id="GO:0009898">
    <property type="term" value="C:cytoplasmic side of plasma membrane"/>
    <property type="evidence" value="ECO:0007669"/>
    <property type="project" value="TreeGrafter"/>
</dbReference>
<dbReference type="InterPro" id="IPR050625">
    <property type="entry name" value="ParA/MinD_ATPase"/>
</dbReference>
<proteinExistence type="predicted"/>
<dbReference type="InterPro" id="IPR027417">
    <property type="entry name" value="P-loop_NTPase"/>
</dbReference>
<accession>A0A5Q0MFK3</accession>
<keyword evidence="3" id="KW-0969">Cilium</keyword>
<protein>
    <submittedName>
        <fullName evidence="3">Flagellar biosynthesis protein FlhG</fullName>
    </submittedName>
</protein>
<keyword evidence="1" id="KW-0547">Nucleotide-binding</keyword>